<accession>A0A916NN42</accession>
<dbReference type="EMBL" id="CAJRAF010000002">
    <property type="protein sequence ID" value="CAG5010517.1"/>
    <property type="molecule type" value="Genomic_DNA"/>
</dbReference>
<organism evidence="1 2">
    <name type="scientific">Dyadobacter helix</name>
    <dbReference type="NCBI Taxonomy" id="2822344"/>
    <lineage>
        <taxon>Bacteria</taxon>
        <taxon>Pseudomonadati</taxon>
        <taxon>Bacteroidota</taxon>
        <taxon>Cytophagia</taxon>
        <taxon>Cytophagales</taxon>
        <taxon>Spirosomataceae</taxon>
        <taxon>Dyadobacter</taxon>
    </lineage>
</organism>
<protein>
    <recommendedName>
        <fullName evidence="3">AAA domain-containing protein</fullName>
    </recommendedName>
</protein>
<reference evidence="1" key="1">
    <citation type="submission" date="2021-04" db="EMBL/GenBank/DDBJ databases">
        <authorList>
            <person name="Rodrigo-Torres L."/>
            <person name="Arahal R. D."/>
            <person name="Lucena T."/>
        </authorList>
    </citation>
    <scope>NUCLEOTIDE SEQUENCE</scope>
    <source>
        <strain evidence="1">CECT 9275</strain>
    </source>
</reference>
<keyword evidence="2" id="KW-1185">Reference proteome</keyword>
<comment type="caution">
    <text evidence="1">The sequence shown here is derived from an EMBL/GenBank/DDBJ whole genome shotgun (WGS) entry which is preliminary data.</text>
</comment>
<proteinExistence type="predicted"/>
<evidence type="ECO:0008006" key="3">
    <source>
        <dbReference type="Google" id="ProtNLM"/>
    </source>
</evidence>
<name>A0A916NN42_9BACT</name>
<gene>
    <name evidence="1" type="ORF">DYBT9275_04740</name>
</gene>
<evidence type="ECO:0000313" key="1">
    <source>
        <dbReference type="EMBL" id="CAG5010517.1"/>
    </source>
</evidence>
<sequence length="60" mass="6711">MQTHLKGFGLENFSVFKDYTWFDFAPITILTGPNNSDKSSTIIANGSCGRKFRLNANLPK</sequence>
<evidence type="ECO:0000313" key="2">
    <source>
        <dbReference type="Proteomes" id="UP000680038"/>
    </source>
</evidence>
<dbReference type="Proteomes" id="UP000680038">
    <property type="component" value="Unassembled WGS sequence"/>
</dbReference>
<dbReference type="AlphaFoldDB" id="A0A916NN42"/>